<organism evidence="5 6">
    <name type="scientific">Candidatus Allocopromorpha excrementavium</name>
    <dbReference type="NCBI Taxonomy" id="2840741"/>
    <lineage>
        <taxon>Bacteria</taxon>
        <taxon>Bacillati</taxon>
        <taxon>Bacillota</taxon>
        <taxon>Clostridia</taxon>
        <taxon>Eubacteriales</taxon>
        <taxon>Eubacteriaceae</taxon>
        <taxon>Eubacteriaceae incertae sedis</taxon>
        <taxon>Candidatus Allocopromorpha</taxon>
    </lineage>
</organism>
<feature type="transmembrane region" description="Helical" evidence="3">
    <location>
        <begin position="6"/>
        <end position="26"/>
    </location>
</feature>
<keyword evidence="3" id="KW-0472">Membrane</keyword>
<reference evidence="5" key="2">
    <citation type="journal article" date="2021" name="PeerJ">
        <title>Extensive microbial diversity within the chicken gut microbiome revealed by metagenomics and culture.</title>
        <authorList>
            <person name="Gilroy R."/>
            <person name="Ravi A."/>
            <person name="Getino M."/>
            <person name="Pursley I."/>
            <person name="Horton D.L."/>
            <person name="Alikhan N.F."/>
            <person name="Baker D."/>
            <person name="Gharbi K."/>
            <person name="Hall N."/>
            <person name="Watson M."/>
            <person name="Adriaenssens E.M."/>
            <person name="Foster-Nyarko E."/>
            <person name="Jarju S."/>
            <person name="Secka A."/>
            <person name="Antonio M."/>
            <person name="Oren A."/>
            <person name="Chaudhuri R.R."/>
            <person name="La Ragione R."/>
            <person name="Hildebrand F."/>
            <person name="Pallen M.J."/>
        </authorList>
    </citation>
    <scope>NUCLEOTIDE SEQUENCE</scope>
    <source>
        <strain evidence="5">CHK176-22527</strain>
    </source>
</reference>
<accession>A0A9D1KUT2</accession>
<evidence type="ECO:0000256" key="3">
    <source>
        <dbReference type="SAM" id="Phobius"/>
    </source>
</evidence>
<evidence type="ECO:0000313" key="5">
    <source>
        <dbReference type="EMBL" id="HIU00177.1"/>
    </source>
</evidence>
<name>A0A9D1KUT2_9FIRM</name>
<proteinExistence type="inferred from homology"/>
<evidence type="ECO:0000256" key="1">
    <source>
        <dbReference type="ARBA" id="ARBA00005801"/>
    </source>
</evidence>
<dbReference type="EMBL" id="DVLX01000097">
    <property type="protein sequence ID" value="HIU00177.1"/>
    <property type="molecule type" value="Genomic_DNA"/>
</dbReference>
<protein>
    <submittedName>
        <fullName evidence="5">Prepilin peptidase</fullName>
    </submittedName>
</protein>
<dbReference type="AlphaFoldDB" id="A0A9D1KUT2"/>
<dbReference type="PANTHER" id="PTHR30487:SF0">
    <property type="entry name" value="PREPILIN LEADER PEPTIDASE_N-METHYLTRANSFERASE-RELATED"/>
    <property type="match status" value="1"/>
</dbReference>
<dbReference type="GO" id="GO:0006465">
    <property type="term" value="P:signal peptide processing"/>
    <property type="evidence" value="ECO:0007669"/>
    <property type="project" value="TreeGrafter"/>
</dbReference>
<comment type="similarity">
    <text evidence="1 2">Belongs to the peptidase A24 family.</text>
</comment>
<feature type="transmembrane region" description="Helical" evidence="3">
    <location>
        <begin position="163"/>
        <end position="196"/>
    </location>
</feature>
<gene>
    <name evidence="5" type="ORF">IAD12_07995</name>
</gene>
<dbReference type="PANTHER" id="PTHR30487">
    <property type="entry name" value="TYPE 4 PREPILIN-LIKE PROTEINS LEADER PEPTIDE-PROCESSING ENZYME"/>
    <property type="match status" value="1"/>
</dbReference>
<reference evidence="5" key="1">
    <citation type="submission" date="2020-10" db="EMBL/GenBank/DDBJ databases">
        <authorList>
            <person name="Gilroy R."/>
        </authorList>
    </citation>
    <scope>NUCLEOTIDE SEQUENCE</scope>
    <source>
        <strain evidence="5">CHK176-22527</strain>
    </source>
</reference>
<dbReference type="GO" id="GO:0004190">
    <property type="term" value="F:aspartic-type endopeptidase activity"/>
    <property type="evidence" value="ECO:0007669"/>
    <property type="project" value="InterPro"/>
</dbReference>
<dbReference type="Pfam" id="PF01478">
    <property type="entry name" value="Peptidase_A24"/>
    <property type="match status" value="1"/>
</dbReference>
<evidence type="ECO:0000313" key="6">
    <source>
        <dbReference type="Proteomes" id="UP000824159"/>
    </source>
</evidence>
<feature type="domain" description="Prepilin type IV endopeptidase peptidase" evidence="4">
    <location>
        <begin position="85"/>
        <end position="190"/>
    </location>
</feature>
<dbReference type="InterPro" id="IPR050882">
    <property type="entry name" value="Prepilin_peptidase/N-MTase"/>
</dbReference>
<keyword evidence="3" id="KW-1133">Transmembrane helix</keyword>
<keyword evidence="3" id="KW-0812">Transmembrane</keyword>
<dbReference type="PRINTS" id="PR00864">
    <property type="entry name" value="PREPILNPTASE"/>
</dbReference>
<dbReference type="InterPro" id="IPR000045">
    <property type="entry name" value="Prepilin_IV_endopep_pep"/>
</dbReference>
<dbReference type="Proteomes" id="UP000824159">
    <property type="component" value="Unassembled WGS sequence"/>
</dbReference>
<feature type="transmembrane region" description="Helical" evidence="3">
    <location>
        <begin position="81"/>
        <end position="101"/>
    </location>
</feature>
<comment type="caution">
    <text evidence="5">The sequence shown here is derived from an EMBL/GenBank/DDBJ whole genome shotgun (WGS) entry which is preliminary data.</text>
</comment>
<feature type="transmembrane region" description="Helical" evidence="3">
    <location>
        <begin position="56"/>
        <end position="75"/>
    </location>
</feature>
<dbReference type="Gene3D" id="1.20.120.1220">
    <property type="match status" value="1"/>
</dbReference>
<dbReference type="GO" id="GO:0005886">
    <property type="term" value="C:plasma membrane"/>
    <property type="evidence" value="ECO:0007669"/>
    <property type="project" value="TreeGrafter"/>
</dbReference>
<evidence type="ECO:0000256" key="2">
    <source>
        <dbReference type="RuleBase" id="RU003793"/>
    </source>
</evidence>
<evidence type="ECO:0000259" key="4">
    <source>
        <dbReference type="Pfam" id="PF01478"/>
    </source>
</evidence>
<dbReference type="InterPro" id="IPR014032">
    <property type="entry name" value="Peptidase_A24A_bac"/>
</dbReference>
<feature type="transmembrane region" description="Helical" evidence="3">
    <location>
        <begin position="130"/>
        <end position="151"/>
    </location>
</feature>
<sequence length="228" mass="24742">MLIIIIKIAASLVLGTIAGFGAVYIFNKMPAEWLCDYGEKPRREISDPYIQRVKGFPWRWIYAAGFACLLVRLSFFDVQFAAAGLFACWAMLIIGLADLKYMIIPDQFVIMLALSAFGFIPYHDGIMQPLFGALAGGGVMLMVAVLGGALFRKDVMGFGDVKLFACLGLCLGIRGTVAVLIGASLLSGIAAAAGILLKKYSRDDVKPLGPYICGCGIFYIFVVWPFLI</sequence>
<feature type="transmembrane region" description="Helical" evidence="3">
    <location>
        <begin position="208"/>
        <end position="227"/>
    </location>
</feature>